<proteinExistence type="predicted"/>
<dbReference type="EMBL" id="VUMT01000002">
    <property type="protein sequence ID" value="MSS62750.1"/>
    <property type="molecule type" value="Genomic_DNA"/>
</dbReference>
<reference evidence="1 2" key="1">
    <citation type="submission" date="2019-08" db="EMBL/GenBank/DDBJ databases">
        <title>In-depth cultivation of the pig gut microbiome towards novel bacterial diversity and tailored functional studies.</title>
        <authorList>
            <person name="Wylensek D."/>
            <person name="Hitch T.C.A."/>
            <person name="Clavel T."/>
        </authorList>
    </citation>
    <scope>NUCLEOTIDE SEQUENCE [LARGE SCALE GENOMIC DNA]</scope>
    <source>
        <strain evidence="1 2">WCA-693-APC-MOT-I</strain>
    </source>
</reference>
<gene>
    <name evidence="1" type="ORF">FYJ58_02440</name>
</gene>
<evidence type="ECO:0000313" key="1">
    <source>
        <dbReference type="EMBL" id="MSS62750.1"/>
    </source>
</evidence>
<dbReference type="AlphaFoldDB" id="A0A6L5XV88"/>
<sequence>MIQKYSIDEITKLLKKAERYELLEQQGRLVELPCSFETLVFRVVPDCSKCNKGNTPEECGNKIFSKCKKKVMPCLFTPDLILEFGKTVFATESEAVVASVS</sequence>
<name>A0A6L5XV88_9FIRM</name>
<comment type="caution">
    <text evidence="1">The sequence shown here is derived from an EMBL/GenBank/DDBJ whole genome shotgun (WGS) entry which is preliminary data.</text>
</comment>
<organism evidence="1 2">
    <name type="scientific">Velocimicrobium porci</name>
    <dbReference type="NCBI Taxonomy" id="2606634"/>
    <lineage>
        <taxon>Bacteria</taxon>
        <taxon>Bacillati</taxon>
        <taxon>Bacillota</taxon>
        <taxon>Clostridia</taxon>
        <taxon>Lachnospirales</taxon>
        <taxon>Lachnospiraceae</taxon>
        <taxon>Velocimicrobium</taxon>
    </lineage>
</organism>
<evidence type="ECO:0000313" key="2">
    <source>
        <dbReference type="Proteomes" id="UP000482209"/>
    </source>
</evidence>
<dbReference type="RefSeq" id="WP_154516734.1">
    <property type="nucleotide sequence ID" value="NZ_VUMT01000002.1"/>
</dbReference>
<dbReference type="Proteomes" id="UP000482209">
    <property type="component" value="Unassembled WGS sequence"/>
</dbReference>
<protein>
    <submittedName>
        <fullName evidence="1">Uncharacterized protein</fullName>
    </submittedName>
</protein>
<accession>A0A6L5XV88</accession>
<keyword evidence="2" id="KW-1185">Reference proteome</keyword>